<dbReference type="Proteomes" id="UP000325313">
    <property type="component" value="Unassembled WGS sequence"/>
</dbReference>
<evidence type="ECO:0000256" key="1">
    <source>
        <dbReference type="ARBA" id="ARBA00022723"/>
    </source>
</evidence>
<evidence type="ECO:0000256" key="2">
    <source>
        <dbReference type="ARBA" id="ARBA00022771"/>
    </source>
</evidence>
<evidence type="ECO:0000256" key="3">
    <source>
        <dbReference type="ARBA" id="ARBA00022833"/>
    </source>
</evidence>
<evidence type="ECO:0000256" key="5">
    <source>
        <dbReference type="SAM" id="SignalP"/>
    </source>
</evidence>
<feature type="signal peptide" evidence="5">
    <location>
        <begin position="1"/>
        <end position="18"/>
    </location>
</feature>
<dbReference type="Pfam" id="PF13639">
    <property type="entry name" value="zf-RING_2"/>
    <property type="match status" value="1"/>
</dbReference>
<dbReference type="PANTHER" id="PTHR45969">
    <property type="entry name" value="RING ZINC FINGER PROTEIN-RELATED"/>
    <property type="match status" value="1"/>
</dbReference>
<dbReference type="Gene3D" id="3.30.40.10">
    <property type="entry name" value="Zinc/RING finger domain, C3HC4 (zinc finger)"/>
    <property type="match status" value="1"/>
</dbReference>
<keyword evidence="2 4" id="KW-0863">Zinc-finger</keyword>
<feature type="chain" id="PRO_5022782553" description="RING-type domain-containing protein" evidence="5">
    <location>
        <begin position="19"/>
        <end position="143"/>
    </location>
</feature>
<dbReference type="InterPro" id="IPR001841">
    <property type="entry name" value="Znf_RING"/>
</dbReference>
<protein>
    <recommendedName>
        <fullName evidence="6">RING-type domain-containing protein</fullName>
    </recommendedName>
</protein>
<feature type="domain" description="RING-type" evidence="6">
    <location>
        <begin position="41"/>
        <end position="87"/>
    </location>
</feature>
<dbReference type="PROSITE" id="PS50089">
    <property type="entry name" value="ZF_RING_2"/>
    <property type="match status" value="1"/>
</dbReference>
<evidence type="ECO:0000256" key="4">
    <source>
        <dbReference type="PROSITE-ProRule" id="PRU00175"/>
    </source>
</evidence>
<comment type="caution">
    <text evidence="7">The sequence shown here is derived from an EMBL/GenBank/DDBJ whole genome shotgun (WGS) entry which is preliminary data.</text>
</comment>
<evidence type="ECO:0000313" key="7">
    <source>
        <dbReference type="EMBL" id="KAA1122328.1"/>
    </source>
</evidence>
<dbReference type="GO" id="GO:0008270">
    <property type="term" value="F:zinc ion binding"/>
    <property type="evidence" value="ECO:0007669"/>
    <property type="project" value="UniProtKB-KW"/>
</dbReference>
<dbReference type="SMART" id="SM00184">
    <property type="entry name" value="RING"/>
    <property type="match status" value="1"/>
</dbReference>
<keyword evidence="3" id="KW-0862">Zinc</keyword>
<dbReference type="AlphaFoldDB" id="A0A5B0RAI7"/>
<dbReference type="InterPro" id="IPR013083">
    <property type="entry name" value="Znf_RING/FYVE/PHD"/>
</dbReference>
<keyword evidence="5" id="KW-0732">Signal</keyword>
<reference evidence="7 8" key="1">
    <citation type="submission" date="2019-05" db="EMBL/GenBank/DDBJ databases">
        <title>Emergence of the Ug99 lineage of the wheat stem rust pathogen through somatic hybridization.</title>
        <authorList>
            <person name="Li F."/>
            <person name="Upadhyaya N.M."/>
            <person name="Sperschneider J."/>
            <person name="Matny O."/>
            <person name="Nguyen-Phuc H."/>
            <person name="Mago R."/>
            <person name="Raley C."/>
            <person name="Miller M.E."/>
            <person name="Silverstein K.A.T."/>
            <person name="Henningsen E."/>
            <person name="Hirsch C.D."/>
            <person name="Visser B."/>
            <person name="Pretorius Z.A."/>
            <person name="Steffenson B.J."/>
            <person name="Schwessinger B."/>
            <person name="Dodds P.N."/>
            <person name="Figueroa M."/>
        </authorList>
    </citation>
    <scope>NUCLEOTIDE SEQUENCE [LARGE SCALE GENOMIC DNA]</scope>
    <source>
        <strain evidence="7 8">Ug99</strain>
    </source>
</reference>
<sequence>MFSFSILVAAMILQIIVASPYIPSTNRIVTVYDGGDPSAMCPICRDRFVLGEVIRRWTPCGHTYHVLCMNRWCAGRQENNRNCPTCRATLNGRLAEIQRAQHSSRNSSGRTCSACSSTMVQIENPQGYQLLCQSCGRFTTHSD</sequence>
<dbReference type="CDD" id="cd16448">
    <property type="entry name" value="RING-H2"/>
    <property type="match status" value="1"/>
</dbReference>
<dbReference type="EMBL" id="VDEP01000236">
    <property type="protein sequence ID" value="KAA1122328.1"/>
    <property type="molecule type" value="Genomic_DNA"/>
</dbReference>
<evidence type="ECO:0000259" key="6">
    <source>
        <dbReference type="PROSITE" id="PS50089"/>
    </source>
</evidence>
<evidence type="ECO:0000313" key="8">
    <source>
        <dbReference type="Proteomes" id="UP000325313"/>
    </source>
</evidence>
<organism evidence="7 8">
    <name type="scientific">Puccinia graminis f. sp. tritici</name>
    <dbReference type="NCBI Taxonomy" id="56615"/>
    <lineage>
        <taxon>Eukaryota</taxon>
        <taxon>Fungi</taxon>
        <taxon>Dikarya</taxon>
        <taxon>Basidiomycota</taxon>
        <taxon>Pucciniomycotina</taxon>
        <taxon>Pucciniomycetes</taxon>
        <taxon>Pucciniales</taxon>
        <taxon>Pucciniaceae</taxon>
        <taxon>Puccinia</taxon>
    </lineage>
</organism>
<keyword evidence="1" id="KW-0479">Metal-binding</keyword>
<proteinExistence type="predicted"/>
<gene>
    <name evidence="7" type="ORF">PGTUg99_036669</name>
</gene>
<dbReference type="SUPFAM" id="SSF57850">
    <property type="entry name" value="RING/U-box"/>
    <property type="match status" value="1"/>
</dbReference>
<accession>A0A5B0RAI7</accession>
<name>A0A5B0RAI7_PUCGR</name>